<reference evidence="2" key="2">
    <citation type="submission" date="2025-08" db="UniProtKB">
        <authorList>
            <consortium name="Ensembl"/>
        </authorList>
    </citation>
    <scope>IDENTIFICATION</scope>
</reference>
<dbReference type="GeneTree" id="ENSGT00940000165023"/>
<accession>A0A4W5M2A9</accession>
<dbReference type="Pfam" id="PF00078">
    <property type="entry name" value="RVT_1"/>
    <property type="match status" value="1"/>
</dbReference>
<dbReference type="PANTHER" id="PTHR31635:SF196">
    <property type="entry name" value="REVERSE TRANSCRIPTASE DOMAIN-CONTAINING PROTEIN-RELATED"/>
    <property type="match status" value="1"/>
</dbReference>
<dbReference type="SUPFAM" id="SSF56672">
    <property type="entry name" value="DNA/RNA polymerases"/>
    <property type="match status" value="1"/>
</dbReference>
<evidence type="ECO:0000259" key="1">
    <source>
        <dbReference type="PROSITE" id="PS50878"/>
    </source>
</evidence>
<dbReference type="CDD" id="cd01650">
    <property type="entry name" value="RT_nLTR_like"/>
    <property type="match status" value="1"/>
</dbReference>
<name>A0A4W5M2A9_9TELE</name>
<dbReference type="InterPro" id="IPR043502">
    <property type="entry name" value="DNA/RNA_pol_sf"/>
</dbReference>
<dbReference type="AlphaFoldDB" id="A0A4W5M2A9"/>
<dbReference type="PANTHER" id="PTHR31635">
    <property type="entry name" value="REVERSE TRANSCRIPTASE DOMAIN-CONTAINING PROTEIN-RELATED"/>
    <property type="match status" value="1"/>
</dbReference>
<organism evidence="2 3">
    <name type="scientific">Hucho hucho</name>
    <name type="common">huchen</name>
    <dbReference type="NCBI Taxonomy" id="62062"/>
    <lineage>
        <taxon>Eukaryota</taxon>
        <taxon>Metazoa</taxon>
        <taxon>Chordata</taxon>
        <taxon>Craniata</taxon>
        <taxon>Vertebrata</taxon>
        <taxon>Euteleostomi</taxon>
        <taxon>Actinopterygii</taxon>
        <taxon>Neopterygii</taxon>
        <taxon>Teleostei</taxon>
        <taxon>Protacanthopterygii</taxon>
        <taxon>Salmoniformes</taxon>
        <taxon>Salmonidae</taxon>
        <taxon>Salmoninae</taxon>
        <taxon>Hucho</taxon>
    </lineage>
</organism>
<dbReference type="Proteomes" id="UP000314982">
    <property type="component" value="Unassembled WGS sequence"/>
</dbReference>
<evidence type="ECO:0000313" key="2">
    <source>
        <dbReference type="Ensembl" id="ENSHHUP00000032821.1"/>
    </source>
</evidence>
<reference evidence="2" key="3">
    <citation type="submission" date="2025-09" db="UniProtKB">
        <authorList>
            <consortium name="Ensembl"/>
        </authorList>
    </citation>
    <scope>IDENTIFICATION</scope>
</reference>
<dbReference type="Ensembl" id="ENSHHUT00000034159.1">
    <property type="protein sequence ID" value="ENSHHUP00000032821.1"/>
    <property type="gene ID" value="ENSHHUG00000020783.1"/>
</dbReference>
<protein>
    <recommendedName>
        <fullName evidence="1">Reverse transcriptase domain-containing protein</fullName>
    </recommendedName>
</protein>
<keyword evidence="3" id="KW-1185">Reference proteome</keyword>
<feature type="domain" description="Reverse transcriptase" evidence="1">
    <location>
        <begin position="70"/>
        <end position="342"/>
    </location>
</feature>
<dbReference type="InterPro" id="IPR000477">
    <property type="entry name" value="RT_dom"/>
</dbReference>
<sequence>MHEFLNKLNLQTLTDEDREHLEKEITSEEIRESIFNTAGGKSPGLDGFPIEFYRSFLPKLIEPLCSMFNYAIESEKLPDTLEQALITVLLKPGKDPLLCGSYRPISLLNTSYKILAKLIALRLDRVLPDLVDMDQTGFVRNRSSPDNIRRLFNIMHYVENDQESVVAASLDAEKAFDRIEWNYLFEVLQRMNIGPKYVGLIRLLYKCPVAQILTNGNISSQFSLSRGTRQGCPVSPLLFSLAIEPLAEAFRSHPSIHGVRIGGREHLVSLYADDILLYLTKPEISLRTLVDILKEYGTFSGYKINLSKSIIMPFNRAAMQNPILDQPFSWKPQKMTYLGLQIPSEITKTYQLNYTPLLKKVGEELDRWRDLPISLIGRVNCVKM</sequence>
<evidence type="ECO:0000313" key="3">
    <source>
        <dbReference type="Proteomes" id="UP000314982"/>
    </source>
</evidence>
<reference evidence="3" key="1">
    <citation type="submission" date="2018-06" db="EMBL/GenBank/DDBJ databases">
        <title>Genome assembly of Danube salmon.</title>
        <authorList>
            <person name="Macqueen D.J."/>
            <person name="Gundappa M.K."/>
        </authorList>
    </citation>
    <scope>NUCLEOTIDE SEQUENCE [LARGE SCALE GENOMIC DNA]</scope>
</reference>
<proteinExistence type="predicted"/>
<dbReference type="PROSITE" id="PS50878">
    <property type="entry name" value="RT_POL"/>
    <property type="match status" value="1"/>
</dbReference>